<gene>
    <name evidence="3" type="ORF">EV187_3595</name>
</gene>
<dbReference type="AlphaFoldDB" id="A0A4Q7M6R0"/>
<dbReference type="Gene3D" id="1.25.40.10">
    <property type="entry name" value="Tetratricopeptide repeat domain"/>
    <property type="match status" value="1"/>
</dbReference>
<comment type="caution">
    <text evidence="3">The sequence shown here is derived from an EMBL/GenBank/DDBJ whole genome shotgun (WGS) entry which is preliminary data.</text>
</comment>
<feature type="domain" description="DUF4062" evidence="2">
    <location>
        <begin position="18"/>
        <end position="97"/>
    </location>
</feature>
<dbReference type="Pfam" id="PF13271">
    <property type="entry name" value="DUF4062"/>
    <property type="match status" value="1"/>
</dbReference>
<evidence type="ECO:0000259" key="2">
    <source>
        <dbReference type="Pfam" id="PF13271"/>
    </source>
</evidence>
<dbReference type="PRINTS" id="PR00364">
    <property type="entry name" value="DISEASERSIST"/>
</dbReference>
<sequence>MTGASGSRVIRTPDQRLRVFVSSTLKELQPERIAARAAIERLHLAPVMFELGARPHPPRELYRAYLEQSDVFLGVYWQEYGWIAPDEEISGLEDEYCLAPREMPKLVYVKQPAERDARLAGLVARIRDDDTTSYKSFSTAEELGELVESDLAILLAERFDASRSPASTAEASATIATTDAGHADDAAEHLPVPPDELLGREADLGTLLDWLGGDDPRRLVTLVGPGGIGKTRLAIEAARLARDRFDRVTFVELEHVRDAGGVLPAVARALGVRDDGSVPTLERLAVARGGRRDLLVLDNFEQVIAAAPEVAALVIELPDATVVVTSRARLRVHGEQVFDVEPLRLPLDPDAVSLAEVADAPAVRLFLERAHAADARFDLTVENAEDVARICRALDGVPLAIELAAACIRVLTPTAILAKLDRVLSILRTSDRDMPERQRTIRATVEWSIDLLGPFARALFMRLGVFVGDFSLGAVEAVAGGEVWAVDLPGTLLELVDGSLLRQHDVGGEPFFSMLVPVRELATMRFAEDADADAVRRAHAAYYVRLAEEIEPLLRGSTQQAAVERVEAEGHDVRAAFRHLIALGEVDTVADAAWRMLLYWWIRNLLPTAKSWTDRILESGVPLADRTRAIAITFSSWVALVHPGTEIDRAPLIEAAALFHAAGDRFGEGAALTVQGIACATASTPDLDHAEELQRRAFELVTWQDDATFNSLFRGQLGAIELRRGRTREALEIFDTVIDDAVRIGDHFVEMIELTNSGWARLALGDPRPELFARHLELTVQLGNEEGVGHALEGLAACAIAIGDIERAGVLFGAVDTARTRTGHIDQRTYPTSGSLVEQVLASERAAEFEAGRERGRTMSRRAALRFALGHSATRAAAPA</sequence>
<dbReference type="PANTHER" id="PTHR47691">
    <property type="entry name" value="REGULATOR-RELATED"/>
    <property type="match status" value="1"/>
</dbReference>
<feature type="domain" description="NB-ARC" evidence="1">
    <location>
        <begin position="201"/>
        <end position="299"/>
    </location>
</feature>
<proteinExistence type="predicted"/>
<dbReference type="InterPro" id="IPR025139">
    <property type="entry name" value="DUF4062"/>
</dbReference>
<dbReference type="EMBL" id="SGWY01000004">
    <property type="protein sequence ID" value="RZS63686.1"/>
    <property type="molecule type" value="Genomic_DNA"/>
</dbReference>
<dbReference type="SUPFAM" id="SSF52540">
    <property type="entry name" value="P-loop containing nucleoside triphosphate hydrolases"/>
    <property type="match status" value="1"/>
</dbReference>
<dbReference type="GO" id="GO:0043531">
    <property type="term" value="F:ADP binding"/>
    <property type="evidence" value="ECO:0007669"/>
    <property type="project" value="InterPro"/>
</dbReference>
<evidence type="ECO:0000313" key="3">
    <source>
        <dbReference type="EMBL" id="RZS63686.1"/>
    </source>
</evidence>
<dbReference type="SUPFAM" id="SSF48452">
    <property type="entry name" value="TPR-like"/>
    <property type="match status" value="1"/>
</dbReference>
<keyword evidence="4" id="KW-1185">Reference proteome</keyword>
<evidence type="ECO:0000259" key="1">
    <source>
        <dbReference type="Pfam" id="PF00931"/>
    </source>
</evidence>
<dbReference type="PANTHER" id="PTHR47691:SF3">
    <property type="entry name" value="HTH-TYPE TRANSCRIPTIONAL REGULATOR RV0890C-RELATED"/>
    <property type="match status" value="1"/>
</dbReference>
<reference evidence="3 4" key="1">
    <citation type="submission" date="2019-02" db="EMBL/GenBank/DDBJ databases">
        <title>Genomic Encyclopedia of Type Strains, Phase IV (KMG-IV): sequencing the most valuable type-strain genomes for metagenomic binning, comparative biology and taxonomic classification.</title>
        <authorList>
            <person name="Goeker M."/>
        </authorList>
    </citation>
    <scope>NUCLEOTIDE SEQUENCE [LARGE SCALE GENOMIC DNA]</scope>
    <source>
        <strain evidence="3 4">DSM 43045</strain>
    </source>
</reference>
<dbReference type="InterPro" id="IPR027417">
    <property type="entry name" value="P-loop_NTPase"/>
</dbReference>
<dbReference type="InterPro" id="IPR002182">
    <property type="entry name" value="NB-ARC"/>
</dbReference>
<dbReference type="Pfam" id="PF00931">
    <property type="entry name" value="NB-ARC"/>
    <property type="match status" value="1"/>
</dbReference>
<protein>
    <submittedName>
        <fullName evidence="3">Putative ATPase</fullName>
    </submittedName>
</protein>
<organism evidence="3 4">
    <name type="scientific">Agromyces ramosus</name>
    <dbReference type="NCBI Taxonomy" id="33879"/>
    <lineage>
        <taxon>Bacteria</taxon>
        <taxon>Bacillati</taxon>
        <taxon>Actinomycetota</taxon>
        <taxon>Actinomycetes</taxon>
        <taxon>Micrococcales</taxon>
        <taxon>Microbacteriaceae</taxon>
        <taxon>Agromyces</taxon>
    </lineage>
</organism>
<evidence type="ECO:0000313" key="4">
    <source>
        <dbReference type="Proteomes" id="UP000293289"/>
    </source>
</evidence>
<dbReference type="InterPro" id="IPR011990">
    <property type="entry name" value="TPR-like_helical_dom_sf"/>
</dbReference>
<dbReference type="RefSeq" id="WP_165391266.1">
    <property type="nucleotide sequence ID" value="NZ_SGWY01000004.1"/>
</dbReference>
<name>A0A4Q7M6R0_9MICO</name>
<dbReference type="Proteomes" id="UP000293289">
    <property type="component" value="Unassembled WGS sequence"/>
</dbReference>
<dbReference type="Gene3D" id="3.40.50.300">
    <property type="entry name" value="P-loop containing nucleotide triphosphate hydrolases"/>
    <property type="match status" value="1"/>
</dbReference>
<accession>A0A4Q7M6R0</accession>